<evidence type="ECO:0000313" key="1">
    <source>
        <dbReference type="EMBL" id="CAG30570.1"/>
    </source>
</evidence>
<proteinExistence type="predicted"/>
<sequence length="118" mass="13284">MPVQMDGVSEHELSRLGSKMVDIINSDFIDYKDLVGSSEYSIIKDGGSYPILDLPCQECGEYWICIDEAFTDRGKCLNCGEINEVTGCERCGGYDFGTPSDYDYPFLCDSCCNYYKEE</sequence>
<dbReference type="AlphaFoldDB" id="Q65AB5"/>
<reference evidence="1" key="1">
    <citation type="journal article" date="2004" name="J. Antimicrob. Chemother.">
        <title>Distribution and molecular analysis of mef(A)-containing elements in tetracycline-susceptible and -resistant Streptococcus pyogenes clinical isolates with efflux-mediated erythromycin resistance.</title>
        <authorList>
            <person name="Brenciani A."/>
            <person name="Ojo K.K."/>
            <person name="Monachetti A."/>
            <person name="Menzo S."/>
            <person name="Roberts M.C."/>
            <person name="Varaldo P.E."/>
            <person name="Giovanetti E."/>
        </authorList>
    </citation>
    <scope>NUCLEOTIDE SEQUENCE</scope>
    <source>
        <strain evidence="1">M46</strain>
    </source>
</reference>
<dbReference type="EMBL" id="AJ715499">
    <property type="protein sequence ID" value="CAG30570.1"/>
    <property type="molecule type" value="Genomic_DNA"/>
</dbReference>
<name>Q65AB5_STRPY</name>
<organism evidence="1">
    <name type="scientific">Streptococcus pyogenes</name>
    <dbReference type="NCBI Taxonomy" id="1314"/>
    <lineage>
        <taxon>Bacteria</taxon>
        <taxon>Bacillati</taxon>
        <taxon>Bacillota</taxon>
        <taxon>Bacilli</taxon>
        <taxon>Lactobacillales</taxon>
        <taxon>Streptococcaceae</taxon>
        <taxon>Streptococcus</taxon>
    </lineage>
</organism>
<protein>
    <submittedName>
        <fullName evidence="1">Uncharacterized protein</fullName>
    </submittedName>
</protein>
<accession>Q65AB5</accession>